<dbReference type="EMBL" id="VVIM01000006">
    <property type="protein sequence ID" value="KAB0797535.1"/>
    <property type="molecule type" value="Genomic_DNA"/>
</dbReference>
<dbReference type="OrthoDB" id="413313at2759"/>
<dbReference type="EMBL" id="GEZM01017095">
    <property type="protein sequence ID" value="JAV90931.1"/>
    <property type="molecule type" value="Transcribed_RNA"/>
</dbReference>
<dbReference type="Pfam" id="PF02995">
    <property type="entry name" value="DUF229"/>
    <property type="match status" value="1"/>
</dbReference>
<dbReference type="Gene3D" id="3.40.720.10">
    <property type="entry name" value="Alkaline Phosphatase, subunit A"/>
    <property type="match status" value="1"/>
</dbReference>
<dbReference type="EMBL" id="GEZM01017097">
    <property type="protein sequence ID" value="JAV90929.1"/>
    <property type="molecule type" value="Transcribed_RNA"/>
</dbReference>
<reference evidence="2" key="3">
    <citation type="submission" date="2019-08" db="EMBL/GenBank/DDBJ databases">
        <authorList>
            <consortium name="Photinus pyralis genome working group"/>
            <person name="Fallon T.R."/>
            <person name="Sander Lower S.E."/>
            <person name="Weng J.-K."/>
        </authorList>
    </citation>
    <scope>NUCLEOTIDE SEQUENCE</scope>
    <source>
        <strain evidence="2">1611_PpyrPB1</strain>
        <tissue evidence="2">Whole body</tissue>
    </source>
</reference>
<evidence type="ECO:0008006" key="4">
    <source>
        <dbReference type="Google" id="ProtNLM"/>
    </source>
</evidence>
<dbReference type="PANTHER" id="PTHR10974:SF73">
    <property type="entry name" value="FI21235P1"/>
    <property type="match status" value="1"/>
</dbReference>
<dbReference type="InterPro" id="IPR017850">
    <property type="entry name" value="Alkaline_phosphatase_core_sf"/>
</dbReference>
<dbReference type="InterPro" id="IPR004245">
    <property type="entry name" value="DUF229"/>
</dbReference>
<dbReference type="GO" id="GO:0005615">
    <property type="term" value="C:extracellular space"/>
    <property type="evidence" value="ECO:0007669"/>
    <property type="project" value="TreeGrafter"/>
</dbReference>
<dbReference type="FunCoup" id="A0A1Y1MZ42">
    <property type="interactions" value="250"/>
</dbReference>
<reference evidence="1" key="1">
    <citation type="journal article" date="2016" name="Sci. Rep.">
        <title>Molecular characterization of firefly nuptial gifts: a multi-omics approach sheds light on postcopulatory sexual selection.</title>
        <authorList>
            <person name="Al-Wathiqui N."/>
            <person name="Fallon T.R."/>
            <person name="South A."/>
            <person name="Weng J.K."/>
            <person name="Lewis S.M."/>
        </authorList>
    </citation>
    <scope>NUCLEOTIDE SEQUENCE</scope>
</reference>
<evidence type="ECO:0000313" key="1">
    <source>
        <dbReference type="EMBL" id="JAV90932.1"/>
    </source>
</evidence>
<sequence length="643" mass="73649">MGFIRKMQTRKALLFFILLLFSFVVLIKLKSIALADDYDRRLKLEKIDEVIKERASYESCKQPNLPVNAPEMMKFVKYVPPINCSAAGIDWVVCENSECRIQEKAKAIYGPITCSFTDLIRKDDFYSAPGDVTNTDAYYKLVKSDVVKVLCKNKEGKMWSSTLTGIRVDKDVTERTGWHFVPSDSLKLNVLMLGFDSLSRNTFIRKLPKSYRYFVEVLKGDVLKGYNIVGDGTPQALIPILTGKTELELPDTRKRISNSTTVDVYPFVWNDFRKNGYVTGFLEDVPDLGTFTYRLRGFKDPPTDHYMRPYYVAAHREWSHSPKLCAGAVPRHMVMMNQIKNFFSVYKYKPKFIFGFHGELSHDSYNLIGAADDDLLQFLKDLNANRMLENTLLILMADHGHRFANIRDTIQGKLEERLPFFSFTFPQSFKTQHRQAYSNFLSNVNQLTTPFDIYSTLLSVIHLGSTDVADLKHRSISLFSKIPPERGCAHAYIEPHWCACLEWNQVDVTNPIVGELGDTLVNTINNYTSGQRHLCAVLSLSKIIWATKMSPNKNLLKFKKNADIDGFVPDLTSNMKVHKDLYQIKAMLVPGESLFEASITHDIKSNKFTLSLSDVSRINMYGRQDGCIENEFPNLRKYCYCKD</sequence>
<dbReference type="AlphaFoldDB" id="A0A1Y1MZ42"/>
<accession>A0A1Y1MZ42</accession>
<dbReference type="EMBL" id="GEZM01017094">
    <property type="protein sequence ID" value="JAV90932.1"/>
    <property type="molecule type" value="Transcribed_RNA"/>
</dbReference>
<dbReference type="InParanoid" id="A0A1Y1MZ42"/>
<keyword evidence="3" id="KW-1185">Reference proteome</keyword>
<evidence type="ECO:0000313" key="3">
    <source>
        <dbReference type="Proteomes" id="UP000327044"/>
    </source>
</evidence>
<dbReference type="CDD" id="cd16021">
    <property type="entry name" value="ALP_like"/>
    <property type="match status" value="1"/>
</dbReference>
<organism evidence="1">
    <name type="scientific">Photinus pyralis</name>
    <name type="common">Common eastern firefly</name>
    <name type="synonym">Lampyris pyralis</name>
    <dbReference type="NCBI Taxonomy" id="7054"/>
    <lineage>
        <taxon>Eukaryota</taxon>
        <taxon>Metazoa</taxon>
        <taxon>Ecdysozoa</taxon>
        <taxon>Arthropoda</taxon>
        <taxon>Hexapoda</taxon>
        <taxon>Insecta</taxon>
        <taxon>Pterygota</taxon>
        <taxon>Neoptera</taxon>
        <taxon>Endopterygota</taxon>
        <taxon>Coleoptera</taxon>
        <taxon>Polyphaga</taxon>
        <taxon>Elateriformia</taxon>
        <taxon>Elateroidea</taxon>
        <taxon>Lampyridae</taxon>
        <taxon>Lampyrinae</taxon>
        <taxon>Photinus</taxon>
    </lineage>
</organism>
<gene>
    <name evidence="2" type="ORF">PPYR_08528</name>
</gene>
<dbReference type="SUPFAM" id="SSF53649">
    <property type="entry name" value="Alkaline phosphatase-like"/>
    <property type="match status" value="1"/>
</dbReference>
<dbReference type="PANTHER" id="PTHR10974">
    <property type="entry name" value="FI08016P-RELATED"/>
    <property type="match status" value="1"/>
</dbReference>
<name>A0A1Y1MZ42_PHOPY</name>
<dbReference type="EMBL" id="GEZM01017096">
    <property type="protein sequence ID" value="JAV90930.1"/>
    <property type="molecule type" value="Transcribed_RNA"/>
</dbReference>
<dbReference type="FunFam" id="3.40.720.10:FF:000017">
    <property type="entry name" value="Predicted protein"/>
    <property type="match status" value="1"/>
</dbReference>
<reference evidence="2 3" key="2">
    <citation type="journal article" date="2018" name="Elife">
        <title>Firefly genomes illuminate parallel origins of bioluminescence in beetles.</title>
        <authorList>
            <person name="Fallon T.R."/>
            <person name="Lower S.E."/>
            <person name="Chang C.H."/>
            <person name="Bessho-Uehara M."/>
            <person name="Martin G.J."/>
            <person name="Bewick A.J."/>
            <person name="Behringer M."/>
            <person name="Debat H.J."/>
            <person name="Wong I."/>
            <person name="Day J.C."/>
            <person name="Suvorov A."/>
            <person name="Silva C.J."/>
            <person name="Stanger-Hall K.F."/>
            <person name="Hall D.W."/>
            <person name="Schmitz R.J."/>
            <person name="Nelson D.R."/>
            <person name="Lewis S.M."/>
            <person name="Shigenobu S."/>
            <person name="Bybee S.M."/>
            <person name="Larracuente A.M."/>
            <person name="Oba Y."/>
            <person name="Weng J.K."/>
        </authorList>
    </citation>
    <scope>NUCLEOTIDE SEQUENCE [LARGE SCALE GENOMIC DNA]</scope>
    <source>
        <strain evidence="2">1611_PpyrPB1</strain>
        <tissue evidence="2">Whole body</tissue>
    </source>
</reference>
<evidence type="ECO:0000313" key="2">
    <source>
        <dbReference type="EMBL" id="KAB0797535.1"/>
    </source>
</evidence>
<dbReference type="Proteomes" id="UP000327044">
    <property type="component" value="Unassembled WGS sequence"/>
</dbReference>
<proteinExistence type="predicted"/>
<protein>
    <recommendedName>
        <fullName evidence="4">DUF229 domain-containing protein</fullName>
    </recommendedName>
</protein>